<dbReference type="Proteomes" id="UP001162156">
    <property type="component" value="Unassembled WGS sequence"/>
</dbReference>
<evidence type="ECO:0000313" key="4">
    <source>
        <dbReference type="Proteomes" id="UP001162156"/>
    </source>
</evidence>
<accession>A0AAV8ZL32</accession>
<dbReference type="PANTHER" id="PTHR24366:SF96">
    <property type="entry name" value="LEUCINE RICH REPEAT CONTAINING 53"/>
    <property type="match status" value="1"/>
</dbReference>
<keyword evidence="1" id="KW-0433">Leucine-rich repeat</keyword>
<dbReference type="PROSITE" id="PS51450">
    <property type="entry name" value="LRR"/>
    <property type="match status" value="1"/>
</dbReference>
<dbReference type="Pfam" id="PF13855">
    <property type="entry name" value="LRR_8"/>
    <property type="match status" value="1"/>
</dbReference>
<sequence>MKCSECSKNPVKYTVSTLGNYSLDMEYFESEVIKVTNEVLRITLDDNIRKICEGDLNITGETLHFFAQNRGIEEIEAGAFANQMIKFKLELNDNSLSRIYKGTFKSMPLNELNLSFNKITTIEPGALENLPNLYLLHLNNNKIKKFYPNSLVNTPDMLIFDMAYNCMEVLEKNHFSFMTKKEESRD</sequence>
<keyword evidence="4" id="KW-1185">Reference proteome</keyword>
<evidence type="ECO:0000313" key="3">
    <source>
        <dbReference type="EMBL" id="KAJ8964435.1"/>
    </source>
</evidence>
<gene>
    <name evidence="3" type="ORF">NQ314_004914</name>
</gene>
<evidence type="ECO:0000256" key="1">
    <source>
        <dbReference type="ARBA" id="ARBA00022614"/>
    </source>
</evidence>
<dbReference type="InterPro" id="IPR001611">
    <property type="entry name" value="Leu-rich_rpt"/>
</dbReference>
<evidence type="ECO:0000256" key="2">
    <source>
        <dbReference type="ARBA" id="ARBA00022737"/>
    </source>
</evidence>
<dbReference type="EMBL" id="JANEYF010001353">
    <property type="protein sequence ID" value="KAJ8964435.1"/>
    <property type="molecule type" value="Genomic_DNA"/>
</dbReference>
<protein>
    <submittedName>
        <fullName evidence="3">Uncharacterized protein</fullName>
    </submittedName>
</protein>
<dbReference type="AlphaFoldDB" id="A0AAV8ZL32"/>
<dbReference type="SUPFAM" id="SSF52058">
    <property type="entry name" value="L domain-like"/>
    <property type="match status" value="1"/>
</dbReference>
<reference evidence="3" key="1">
    <citation type="journal article" date="2023" name="Insect Mol. Biol.">
        <title>Genome sequencing provides insights into the evolution of gene families encoding plant cell wall-degrading enzymes in longhorned beetles.</title>
        <authorList>
            <person name="Shin N.R."/>
            <person name="Okamura Y."/>
            <person name="Kirsch R."/>
            <person name="Pauchet Y."/>
        </authorList>
    </citation>
    <scope>NUCLEOTIDE SEQUENCE</scope>
    <source>
        <strain evidence="3">RBIC_L_NR</strain>
    </source>
</reference>
<proteinExistence type="predicted"/>
<keyword evidence="2" id="KW-0677">Repeat</keyword>
<name>A0AAV8ZL32_9CUCU</name>
<organism evidence="3 4">
    <name type="scientific">Rhamnusium bicolor</name>
    <dbReference type="NCBI Taxonomy" id="1586634"/>
    <lineage>
        <taxon>Eukaryota</taxon>
        <taxon>Metazoa</taxon>
        <taxon>Ecdysozoa</taxon>
        <taxon>Arthropoda</taxon>
        <taxon>Hexapoda</taxon>
        <taxon>Insecta</taxon>
        <taxon>Pterygota</taxon>
        <taxon>Neoptera</taxon>
        <taxon>Endopterygota</taxon>
        <taxon>Coleoptera</taxon>
        <taxon>Polyphaga</taxon>
        <taxon>Cucujiformia</taxon>
        <taxon>Chrysomeloidea</taxon>
        <taxon>Cerambycidae</taxon>
        <taxon>Lepturinae</taxon>
        <taxon>Rhagiini</taxon>
        <taxon>Rhamnusium</taxon>
    </lineage>
</organism>
<comment type="caution">
    <text evidence="3">The sequence shown here is derived from an EMBL/GenBank/DDBJ whole genome shotgun (WGS) entry which is preliminary data.</text>
</comment>
<dbReference type="Gene3D" id="3.80.10.10">
    <property type="entry name" value="Ribonuclease Inhibitor"/>
    <property type="match status" value="1"/>
</dbReference>
<dbReference type="InterPro" id="IPR032675">
    <property type="entry name" value="LRR_dom_sf"/>
</dbReference>
<dbReference type="PANTHER" id="PTHR24366">
    <property type="entry name" value="IG(IMMUNOGLOBULIN) AND LRR(LEUCINE RICH REPEAT) DOMAINS"/>
    <property type="match status" value="1"/>
</dbReference>